<dbReference type="EMBL" id="HF935209">
    <property type="protein sequence ID" value="CCX04582.1"/>
    <property type="molecule type" value="Genomic_DNA"/>
</dbReference>
<dbReference type="STRING" id="1076935.U4KUC3"/>
<dbReference type="Proteomes" id="UP000018144">
    <property type="component" value="Unassembled WGS sequence"/>
</dbReference>
<dbReference type="CDD" id="cd00067">
    <property type="entry name" value="GAL4"/>
    <property type="match status" value="1"/>
</dbReference>
<protein>
    <submittedName>
        <fullName evidence="5">Similar to Transcriptional regulatory protein moc3 acc. no. Q9UT46</fullName>
    </submittedName>
</protein>
<dbReference type="GO" id="GO:0000976">
    <property type="term" value="F:transcription cis-regulatory region binding"/>
    <property type="evidence" value="ECO:0007669"/>
    <property type="project" value="TreeGrafter"/>
</dbReference>
<evidence type="ECO:0000256" key="2">
    <source>
        <dbReference type="ARBA" id="ARBA00023242"/>
    </source>
</evidence>
<dbReference type="Pfam" id="PF00172">
    <property type="entry name" value="Zn_clus"/>
    <property type="match status" value="1"/>
</dbReference>
<keyword evidence="2" id="KW-0539">Nucleus</keyword>
<dbReference type="PANTHER" id="PTHR37534">
    <property type="entry name" value="TRANSCRIPTIONAL ACTIVATOR PROTEIN UGA3"/>
    <property type="match status" value="1"/>
</dbReference>
<dbReference type="GO" id="GO:0000981">
    <property type="term" value="F:DNA-binding transcription factor activity, RNA polymerase II-specific"/>
    <property type="evidence" value="ECO:0007669"/>
    <property type="project" value="InterPro"/>
</dbReference>
<dbReference type="GO" id="GO:0005634">
    <property type="term" value="C:nucleus"/>
    <property type="evidence" value="ECO:0007669"/>
    <property type="project" value="UniProtKB-SubCell"/>
</dbReference>
<feature type="region of interest" description="Disordered" evidence="3">
    <location>
        <begin position="388"/>
        <end position="407"/>
    </location>
</feature>
<dbReference type="PROSITE" id="PS00463">
    <property type="entry name" value="ZN2_CY6_FUNGAL_1"/>
    <property type="match status" value="1"/>
</dbReference>
<dbReference type="PANTHER" id="PTHR37534:SF25">
    <property type="entry name" value="ZN(II)2CYS6 TRANSCRIPTION FACTOR (EUROFUNG)"/>
    <property type="match status" value="1"/>
</dbReference>
<dbReference type="SUPFAM" id="SSF57701">
    <property type="entry name" value="Zn2/Cys6 DNA-binding domain"/>
    <property type="match status" value="1"/>
</dbReference>
<sequence length="665" mass="72753">MPEAQSTQSTQSTQAEPPRKLRTKSGCLTCRLRHLKCDETKPTCLRCSKASRTCVAADNAPVSFRHGQNPSARRRLSITSVGGIGSPAQTGFASLPGFASFATSTPHQVPYGERDRSYPADTNWVGIPASLRFIDETRSIAANYVTGGEQLVGEHSFTPVNSPGVSMMSPMSTSSPMATTPGYGTSTQQQVHSVMAYSPPQHSFSHSPQSSVASLHDRATSVPIQQEEATVPAGSVPAPFIPRPIRKPLATRDDARLLRLFAQVWGPGLDCTDSQRHFTLSVPARALDSSILLHAILAVSTLQESRENGNMERSIEMERAAEWHYDECVRLLIPSLGDNEKVMVDDGMLAATVILRVYEQMNATLPSTDPEHHLSGSSALITACPPLRSTTSAPSPSTSFSTPLAPGSGTPLRKAAFWVYLRQDIYMAILNQRRLKVDPGSFGDLDAVEDEAGVEWTDQERECMHANRIVALTAGVIQFCYGGGSVGGSEASSSGGGGEKECSASRASTRQARHSTLSASLSTWRLNRPPGFEPWYYHPLDPTENRSCPEIMLGPDWVVTAWLYEQMAEALLRLYDPDQRGATPSMRRRLEASMRTHARNILGIVQSNPRSEARRTACHGLFICAPFLEEREEREKVMAFLGWVEKEDGWPTGRVREALAREWGN</sequence>
<dbReference type="InterPro" id="IPR001138">
    <property type="entry name" value="Zn2Cys6_DnaBD"/>
</dbReference>
<dbReference type="SMART" id="SM00066">
    <property type="entry name" value="GAL4"/>
    <property type="match status" value="1"/>
</dbReference>
<dbReference type="InterPro" id="IPR021858">
    <property type="entry name" value="Fun_TF"/>
</dbReference>
<dbReference type="InterPro" id="IPR036864">
    <property type="entry name" value="Zn2-C6_fun-type_DNA-bd_sf"/>
</dbReference>
<dbReference type="eggNOG" id="ENOG502QV4K">
    <property type="taxonomic scope" value="Eukaryota"/>
</dbReference>
<feature type="compositionally biased region" description="Low complexity" evidence="3">
    <location>
        <begin position="166"/>
        <end position="181"/>
    </location>
</feature>
<evidence type="ECO:0000256" key="1">
    <source>
        <dbReference type="ARBA" id="ARBA00004123"/>
    </source>
</evidence>
<evidence type="ECO:0000313" key="5">
    <source>
        <dbReference type="EMBL" id="CCX04582.1"/>
    </source>
</evidence>
<dbReference type="AlphaFoldDB" id="U4KUC3"/>
<evidence type="ECO:0000259" key="4">
    <source>
        <dbReference type="PROSITE" id="PS50048"/>
    </source>
</evidence>
<feature type="domain" description="Zn(2)-C6 fungal-type" evidence="4">
    <location>
        <begin position="26"/>
        <end position="56"/>
    </location>
</feature>
<keyword evidence="6" id="KW-1185">Reference proteome</keyword>
<dbReference type="GO" id="GO:0008270">
    <property type="term" value="F:zinc ion binding"/>
    <property type="evidence" value="ECO:0007669"/>
    <property type="project" value="InterPro"/>
</dbReference>
<proteinExistence type="predicted"/>
<reference evidence="5 6" key="1">
    <citation type="journal article" date="2013" name="PLoS Genet.">
        <title>The genome and development-dependent transcriptomes of Pyronema confluens: a window into fungal evolution.</title>
        <authorList>
            <person name="Traeger S."/>
            <person name="Altegoer F."/>
            <person name="Freitag M."/>
            <person name="Gabaldon T."/>
            <person name="Kempken F."/>
            <person name="Kumar A."/>
            <person name="Marcet-Houben M."/>
            <person name="Poggeler S."/>
            <person name="Stajich J.E."/>
            <person name="Nowrousian M."/>
        </authorList>
    </citation>
    <scope>NUCLEOTIDE SEQUENCE [LARGE SCALE GENOMIC DNA]</scope>
    <source>
        <strain evidence="6">CBS 100304</strain>
        <tissue evidence="5">Vegetative mycelium</tissue>
    </source>
</reference>
<feature type="region of interest" description="Disordered" evidence="3">
    <location>
        <begin position="1"/>
        <end position="20"/>
    </location>
</feature>
<dbReference type="Pfam" id="PF11951">
    <property type="entry name" value="Fungal_trans_2"/>
    <property type="match status" value="1"/>
</dbReference>
<gene>
    <name evidence="5" type="ORF">PCON_02764</name>
</gene>
<dbReference type="PROSITE" id="PS50048">
    <property type="entry name" value="ZN2_CY6_FUNGAL_2"/>
    <property type="match status" value="1"/>
</dbReference>
<accession>U4KUC3</accession>
<evidence type="ECO:0000313" key="6">
    <source>
        <dbReference type="Proteomes" id="UP000018144"/>
    </source>
</evidence>
<feature type="compositionally biased region" description="Low complexity" evidence="3">
    <location>
        <begin position="388"/>
        <end position="406"/>
    </location>
</feature>
<evidence type="ECO:0000256" key="3">
    <source>
        <dbReference type="SAM" id="MobiDB-lite"/>
    </source>
</evidence>
<dbReference type="GO" id="GO:0045944">
    <property type="term" value="P:positive regulation of transcription by RNA polymerase II"/>
    <property type="evidence" value="ECO:0007669"/>
    <property type="project" value="TreeGrafter"/>
</dbReference>
<dbReference type="OrthoDB" id="5418899at2759"/>
<feature type="region of interest" description="Disordered" evidence="3">
    <location>
        <begin position="488"/>
        <end position="513"/>
    </location>
</feature>
<feature type="compositionally biased region" description="Low complexity" evidence="3">
    <location>
        <begin position="1"/>
        <end position="14"/>
    </location>
</feature>
<dbReference type="Gene3D" id="4.10.240.10">
    <property type="entry name" value="Zn(2)-C6 fungal-type DNA-binding domain"/>
    <property type="match status" value="1"/>
</dbReference>
<comment type="subcellular location">
    <subcellularLocation>
        <location evidence="1">Nucleus</location>
    </subcellularLocation>
</comment>
<name>U4KUC3_PYROM</name>
<organism evidence="5 6">
    <name type="scientific">Pyronema omphalodes (strain CBS 100304)</name>
    <name type="common">Pyronema confluens</name>
    <dbReference type="NCBI Taxonomy" id="1076935"/>
    <lineage>
        <taxon>Eukaryota</taxon>
        <taxon>Fungi</taxon>
        <taxon>Dikarya</taxon>
        <taxon>Ascomycota</taxon>
        <taxon>Pezizomycotina</taxon>
        <taxon>Pezizomycetes</taxon>
        <taxon>Pezizales</taxon>
        <taxon>Pyronemataceae</taxon>
        <taxon>Pyronema</taxon>
    </lineage>
</organism>
<feature type="region of interest" description="Disordered" evidence="3">
    <location>
        <begin position="166"/>
        <end position="185"/>
    </location>
</feature>